<evidence type="ECO:0000313" key="2">
    <source>
        <dbReference type="Proteomes" id="UP000492821"/>
    </source>
</evidence>
<proteinExistence type="predicted"/>
<feature type="compositionally biased region" description="Basic and acidic residues" evidence="1">
    <location>
        <begin position="56"/>
        <end position="66"/>
    </location>
</feature>
<keyword evidence="2" id="KW-1185">Reference proteome</keyword>
<accession>A0A7E4VI96</accession>
<evidence type="ECO:0000256" key="1">
    <source>
        <dbReference type="SAM" id="MobiDB-lite"/>
    </source>
</evidence>
<dbReference type="AlphaFoldDB" id="A0A7E4VI96"/>
<dbReference type="WBParaSite" id="Pan_g21337.t1">
    <property type="protein sequence ID" value="Pan_g21337.t1"/>
    <property type="gene ID" value="Pan_g21337"/>
</dbReference>
<protein>
    <submittedName>
        <fullName evidence="3">Alba domain-containing protein</fullName>
    </submittedName>
</protein>
<reference evidence="2" key="1">
    <citation type="journal article" date="2013" name="Genetics">
        <title>The draft genome and transcriptome of Panagrellus redivivus are shaped by the harsh demands of a free-living lifestyle.</title>
        <authorList>
            <person name="Srinivasan J."/>
            <person name="Dillman A.R."/>
            <person name="Macchietto M.G."/>
            <person name="Heikkinen L."/>
            <person name="Lakso M."/>
            <person name="Fracchia K.M."/>
            <person name="Antoshechkin I."/>
            <person name="Mortazavi A."/>
            <person name="Wong G."/>
            <person name="Sternberg P.W."/>
        </authorList>
    </citation>
    <scope>NUCLEOTIDE SEQUENCE [LARGE SCALE GENOMIC DNA]</scope>
    <source>
        <strain evidence="2">MT8872</strain>
    </source>
</reference>
<reference evidence="3" key="2">
    <citation type="submission" date="2020-10" db="UniProtKB">
        <authorList>
            <consortium name="WormBaseParasite"/>
        </authorList>
    </citation>
    <scope>IDENTIFICATION</scope>
</reference>
<feature type="compositionally biased region" description="Acidic residues" evidence="1">
    <location>
        <begin position="67"/>
        <end position="77"/>
    </location>
</feature>
<sequence length="94" mass="10808">MNAQINKFELATTCTVNDAKRYIVGILKAKTSKSKVPHKNYKLKYAESATEAADFFDEKSYDKSAEQEEEEESDTEEPAPRQQKNLADYIIKKR</sequence>
<name>A0A7E4VI96_PANRE</name>
<feature type="region of interest" description="Disordered" evidence="1">
    <location>
        <begin position="56"/>
        <end position="94"/>
    </location>
</feature>
<organism evidence="2 3">
    <name type="scientific">Panagrellus redivivus</name>
    <name type="common">Microworm</name>
    <dbReference type="NCBI Taxonomy" id="6233"/>
    <lineage>
        <taxon>Eukaryota</taxon>
        <taxon>Metazoa</taxon>
        <taxon>Ecdysozoa</taxon>
        <taxon>Nematoda</taxon>
        <taxon>Chromadorea</taxon>
        <taxon>Rhabditida</taxon>
        <taxon>Tylenchina</taxon>
        <taxon>Panagrolaimomorpha</taxon>
        <taxon>Panagrolaimoidea</taxon>
        <taxon>Panagrolaimidae</taxon>
        <taxon>Panagrellus</taxon>
    </lineage>
</organism>
<evidence type="ECO:0000313" key="3">
    <source>
        <dbReference type="WBParaSite" id="Pan_g21337.t1"/>
    </source>
</evidence>
<dbReference type="Proteomes" id="UP000492821">
    <property type="component" value="Unassembled WGS sequence"/>
</dbReference>